<accession>A0ABV7VSM9</accession>
<proteinExistence type="predicted"/>
<keyword evidence="2" id="KW-1185">Reference proteome</keyword>
<organism evidence="1 2">
    <name type="scientific">Bacterioplanoides pacificum</name>
    <dbReference type="NCBI Taxonomy" id="1171596"/>
    <lineage>
        <taxon>Bacteria</taxon>
        <taxon>Pseudomonadati</taxon>
        <taxon>Pseudomonadota</taxon>
        <taxon>Gammaproteobacteria</taxon>
        <taxon>Oceanospirillales</taxon>
        <taxon>Oceanospirillaceae</taxon>
        <taxon>Bacterioplanoides</taxon>
    </lineage>
</organism>
<sequence>MNYPHFLAVDGSSWEDQAHPVAIAWSLADGSIKTTLIQPEDDWQDWDYALEDLHGISQDTLYQRGETCWSVLRELEHDLEQPHLACDDLQRTEQLLEKLYDACGRDVGVEISAYQQDIADPGIISEVRDNLQLSEQTCDDRVRLMLEVWAREHG</sequence>
<dbReference type="Proteomes" id="UP001595722">
    <property type="component" value="Unassembled WGS sequence"/>
</dbReference>
<reference evidence="2" key="1">
    <citation type="journal article" date="2019" name="Int. J. Syst. Evol. Microbiol.">
        <title>The Global Catalogue of Microorganisms (GCM) 10K type strain sequencing project: providing services to taxonomists for standard genome sequencing and annotation.</title>
        <authorList>
            <consortium name="The Broad Institute Genomics Platform"/>
            <consortium name="The Broad Institute Genome Sequencing Center for Infectious Disease"/>
            <person name="Wu L."/>
            <person name="Ma J."/>
        </authorList>
    </citation>
    <scope>NUCLEOTIDE SEQUENCE [LARGE SCALE GENOMIC DNA]</scope>
    <source>
        <strain evidence="2">KCTC 42424</strain>
    </source>
</reference>
<name>A0ABV7VSM9_9GAMM</name>
<dbReference type="EMBL" id="JBHRYB010000005">
    <property type="protein sequence ID" value="MFC3679531.1"/>
    <property type="molecule type" value="Genomic_DNA"/>
</dbReference>
<protein>
    <submittedName>
        <fullName evidence="1">Uncharacterized protein</fullName>
    </submittedName>
</protein>
<comment type="caution">
    <text evidence="1">The sequence shown here is derived from an EMBL/GenBank/DDBJ whole genome shotgun (WGS) entry which is preliminary data.</text>
</comment>
<evidence type="ECO:0000313" key="2">
    <source>
        <dbReference type="Proteomes" id="UP001595722"/>
    </source>
</evidence>
<dbReference type="RefSeq" id="WP_376865242.1">
    <property type="nucleotide sequence ID" value="NZ_JBHRYB010000005.1"/>
</dbReference>
<gene>
    <name evidence="1" type="ORF">ACFOMG_05320</name>
</gene>
<evidence type="ECO:0000313" key="1">
    <source>
        <dbReference type="EMBL" id="MFC3679531.1"/>
    </source>
</evidence>